<dbReference type="GO" id="GO:0101006">
    <property type="term" value="F:protein histidine phosphatase activity"/>
    <property type="evidence" value="ECO:0007669"/>
    <property type="project" value="InterPro"/>
</dbReference>
<dbReference type="AlphaFoldDB" id="A0A7W5ES39"/>
<reference evidence="2 3" key="1">
    <citation type="submission" date="2020-08" db="EMBL/GenBank/DDBJ databases">
        <title>Genomic Encyclopedia of Type Strains, Phase III (KMG-III): the genomes of soil and plant-associated and newly described type strains.</title>
        <authorList>
            <person name="Whitman W."/>
        </authorList>
    </citation>
    <scope>NUCLEOTIDE SEQUENCE [LARGE SCALE GENOMIC DNA]</scope>
    <source>
        <strain evidence="2 3">CECT 7744</strain>
    </source>
</reference>
<dbReference type="Pfam" id="PF00300">
    <property type="entry name" value="His_Phos_1"/>
    <property type="match status" value="1"/>
</dbReference>
<dbReference type="Proteomes" id="UP000518892">
    <property type="component" value="Unassembled WGS sequence"/>
</dbReference>
<dbReference type="Gene3D" id="3.40.50.1240">
    <property type="entry name" value="Phosphoglycerate mutase-like"/>
    <property type="match status" value="1"/>
</dbReference>
<dbReference type="CDD" id="cd07067">
    <property type="entry name" value="HP_PGM_like"/>
    <property type="match status" value="1"/>
</dbReference>
<dbReference type="InterPro" id="IPR013078">
    <property type="entry name" value="His_Pase_superF_clade-1"/>
</dbReference>
<dbReference type="RefSeq" id="WP_183382887.1">
    <property type="nucleotide sequence ID" value="NZ_JACHXR010000002.1"/>
</dbReference>
<dbReference type="EMBL" id="JACHXR010000002">
    <property type="protein sequence ID" value="MBB3230408.1"/>
    <property type="molecule type" value="Genomic_DNA"/>
</dbReference>
<dbReference type="SMART" id="SM00855">
    <property type="entry name" value="PGAM"/>
    <property type="match status" value="1"/>
</dbReference>
<feature type="region of interest" description="Disordered" evidence="1">
    <location>
        <begin position="1"/>
        <end position="27"/>
    </location>
</feature>
<evidence type="ECO:0000313" key="3">
    <source>
        <dbReference type="Proteomes" id="UP000518892"/>
    </source>
</evidence>
<dbReference type="SUPFAM" id="SSF53254">
    <property type="entry name" value="Phosphoglycerate mutase-like"/>
    <property type="match status" value="1"/>
</dbReference>
<dbReference type="GO" id="GO:0005737">
    <property type="term" value="C:cytoplasm"/>
    <property type="evidence" value="ECO:0007669"/>
    <property type="project" value="InterPro"/>
</dbReference>
<dbReference type="InterPro" id="IPR004449">
    <property type="entry name" value="SixA"/>
</dbReference>
<accession>A0A7W5ES39</accession>
<dbReference type="InterPro" id="IPR029033">
    <property type="entry name" value="His_PPase_superfam"/>
</dbReference>
<evidence type="ECO:0000256" key="1">
    <source>
        <dbReference type="SAM" id="MobiDB-lite"/>
    </source>
</evidence>
<evidence type="ECO:0000313" key="2">
    <source>
        <dbReference type="EMBL" id="MBB3230408.1"/>
    </source>
</evidence>
<keyword evidence="3" id="KW-1185">Reference proteome</keyword>
<comment type="caution">
    <text evidence="2">The sequence shown here is derived from an EMBL/GenBank/DDBJ whole genome shotgun (WGS) entry which is preliminary data.</text>
</comment>
<dbReference type="NCBIfam" id="TIGR00249">
    <property type="entry name" value="sixA"/>
    <property type="match status" value="1"/>
</dbReference>
<sequence>MAEPLLIMRHGQAGAGSPDPDRRLTERGEREAARMGAWLAARRDLDLSRLRLLASPYRRARQTADRVAEALGLAVETLPLITPDDPPQAVVDWLLDQADDRPLMLVSHMPLVGSLTGLLVEGRADRGLGFPTAAIAELAAEVRAAGCARLTRVTAPADIAGQEGR</sequence>
<gene>
    <name evidence="2" type="ORF">FHR97_001242</name>
</gene>
<name>A0A7W5ES39_9GAMM</name>
<proteinExistence type="predicted"/>
<protein>
    <submittedName>
        <fullName evidence="2">Phosphohistidine phosphatase SixA</fullName>
    </submittedName>
</protein>
<organism evidence="2 3">
    <name type="scientific">Halomonas stenophila</name>
    <dbReference type="NCBI Taxonomy" id="795312"/>
    <lineage>
        <taxon>Bacteria</taxon>
        <taxon>Pseudomonadati</taxon>
        <taxon>Pseudomonadota</taxon>
        <taxon>Gammaproteobacteria</taxon>
        <taxon>Oceanospirillales</taxon>
        <taxon>Halomonadaceae</taxon>
        <taxon>Halomonas</taxon>
    </lineage>
</organism>